<dbReference type="InterPro" id="IPR035952">
    <property type="entry name" value="Rhomboid-like_sf"/>
</dbReference>
<reference evidence="11" key="1">
    <citation type="submission" date="2021-02" db="EMBL/GenBank/DDBJ databases">
        <authorList>
            <person name="Nowell W R."/>
        </authorList>
    </citation>
    <scope>NUCLEOTIDE SEQUENCE</scope>
</reference>
<feature type="transmembrane region" description="Helical" evidence="9">
    <location>
        <begin position="241"/>
        <end position="260"/>
    </location>
</feature>
<evidence type="ECO:0000256" key="4">
    <source>
        <dbReference type="ARBA" id="ARBA00013039"/>
    </source>
</evidence>
<dbReference type="InterPro" id="IPR022764">
    <property type="entry name" value="Peptidase_S54_rhomboid_dom"/>
</dbReference>
<comment type="catalytic activity">
    <reaction evidence="1">
        <text>Cleaves type-1 transmembrane domains using a catalytic dyad composed of serine and histidine that are contributed by different transmembrane domains.</text>
        <dbReference type="EC" id="3.4.21.105"/>
    </reaction>
</comment>
<feature type="transmembrane region" description="Helical" evidence="9">
    <location>
        <begin position="209"/>
        <end position="229"/>
    </location>
</feature>
<dbReference type="InterPro" id="IPR050925">
    <property type="entry name" value="Rhomboid_protease_S54"/>
</dbReference>
<evidence type="ECO:0000256" key="7">
    <source>
        <dbReference type="ARBA" id="ARBA00022989"/>
    </source>
</evidence>
<evidence type="ECO:0000256" key="2">
    <source>
        <dbReference type="ARBA" id="ARBA00004141"/>
    </source>
</evidence>
<feature type="transmembrane region" description="Helical" evidence="9">
    <location>
        <begin position="65"/>
        <end position="84"/>
    </location>
</feature>
<evidence type="ECO:0000256" key="6">
    <source>
        <dbReference type="ARBA" id="ARBA00022801"/>
    </source>
</evidence>
<evidence type="ECO:0000256" key="1">
    <source>
        <dbReference type="ARBA" id="ARBA00000156"/>
    </source>
</evidence>
<dbReference type="EC" id="3.4.21.105" evidence="4"/>
<evidence type="ECO:0000256" key="9">
    <source>
        <dbReference type="SAM" id="Phobius"/>
    </source>
</evidence>
<keyword evidence="6" id="KW-0378">Hydrolase</keyword>
<proteinExistence type="inferred from homology"/>
<evidence type="ECO:0000259" key="10">
    <source>
        <dbReference type="Pfam" id="PF01694"/>
    </source>
</evidence>
<evidence type="ECO:0000256" key="3">
    <source>
        <dbReference type="ARBA" id="ARBA00009045"/>
    </source>
</evidence>
<dbReference type="Pfam" id="PF01694">
    <property type="entry name" value="Rhomboid"/>
    <property type="match status" value="1"/>
</dbReference>
<comment type="subcellular location">
    <subcellularLocation>
        <location evidence="2">Membrane</location>
        <topology evidence="2">Multi-pass membrane protein</topology>
    </subcellularLocation>
</comment>
<protein>
    <recommendedName>
        <fullName evidence="4">rhomboid protease</fullName>
        <ecNumber evidence="4">3.4.21.105</ecNumber>
    </recommendedName>
</protein>
<keyword evidence="8 9" id="KW-0472">Membrane</keyword>
<sequence length="266" mass="30515">MNLLIRTFVSRQSSLFICRRHLATEKSRRSFRLPLLTDKFRSSQPSSPRNNNNNKNPFRFINEKNIVTGIIIVNGIVFIIWQFSYANLRSNRDQRLLWFMTKNFMVSWDGVVRENRVWTLLTSAFSHFDLTHFLINSFVLYSFGPPVLSHIGLPAFIQLFLVSAIGCSLSHIFYQRFYDRRPSLPAVGASGVTMGMTVLYSFLRPFDTVLLFFIIPMPVIVGVGAFITYDLYRAITHRQKNIGSAGHIGGAIAGALYYFLKIRGRL</sequence>
<feature type="domain" description="Peptidase S54 rhomboid" evidence="10">
    <location>
        <begin position="115"/>
        <end position="262"/>
    </location>
</feature>
<dbReference type="PANTHER" id="PTHR43731:SF14">
    <property type="entry name" value="PRESENILIN-ASSOCIATED RHOMBOID-LIKE PROTEIN, MITOCHONDRIAL"/>
    <property type="match status" value="1"/>
</dbReference>
<dbReference type="AlphaFoldDB" id="A0A815JUZ5"/>
<comment type="caution">
    <text evidence="11">The sequence shown here is derived from an EMBL/GenBank/DDBJ whole genome shotgun (WGS) entry which is preliminary data.</text>
</comment>
<accession>A0A815JUZ5</accession>
<gene>
    <name evidence="11" type="ORF">SEV965_LOCUS30691</name>
</gene>
<evidence type="ECO:0000256" key="5">
    <source>
        <dbReference type="ARBA" id="ARBA00022692"/>
    </source>
</evidence>
<dbReference type="GO" id="GO:0016020">
    <property type="term" value="C:membrane"/>
    <property type="evidence" value="ECO:0007669"/>
    <property type="project" value="UniProtKB-SubCell"/>
</dbReference>
<dbReference type="GO" id="GO:0004252">
    <property type="term" value="F:serine-type endopeptidase activity"/>
    <property type="evidence" value="ECO:0007669"/>
    <property type="project" value="InterPro"/>
</dbReference>
<dbReference type="PANTHER" id="PTHR43731">
    <property type="entry name" value="RHOMBOID PROTEASE"/>
    <property type="match status" value="1"/>
</dbReference>
<dbReference type="Gene3D" id="1.20.1540.10">
    <property type="entry name" value="Rhomboid-like"/>
    <property type="match status" value="1"/>
</dbReference>
<evidence type="ECO:0000256" key="8">
    <source>
        <dbReference type="ARBA" id="ARBA00023136"/>
    </source>
</evidence>
<evidence type="ECO:0000313" key="11">
    <source>
        <dbReference type="EMBL" id="CAF1386461.1"/>
    </source>
</evidence>
<dbReference type="SUPFAM" id="SSF144091">
    <property type="entry name" value="Rhomboid-like"/>
    <property type="match status" value="1"/>
</dbReference>
<organism evidence="11 12">
    <name type="scientific">Rotaria sordida</name>
    <dbReference type="NCBI Taxonomy" id="392033"/>
    <lineage>
        <taxon>Eukaryota</taxon>
        <taxon>Metazoa</taxon>
        <taxon>Spiralia</taxon>
        <taxon>Gnathifera</taxon>
        <taxon>Rotifera</taxon>
        <taxon>Eurotatoria</taxon>
        <taxon>Bdelloidea</taxon>
        <taxon>Philodinida</taxon>
        <taxon>Philodinidae</taxon>
        <taxon>Rotaria</taxon>
    </lineage>
</organism>
<feature type="transmembrane region" description="Helical" evidence="9">
    <location>
        <begin position="186"/>
        <end position="203"/>
    </location>
</feature>
<feature type="transmembrane region" description="Helical" evidence="9">
    <location>
        <begin position="155"/>
        <end position="174"/>
    </location>
</feature>
<name>A0A815JUZ5_9BILA</name>
<dbReference type="EMBL" id="CAJNOU010003361">
    <property type="protein sequence ID" value="CAF1386461.1"/>
    <property type="molecule type" value="Genomic_DNA"/>
</dbReference>
<keyword evidence="5 9" id="KW-0812">Transmembrane</keyword>
<dbReference type="Proteomes" id="UP000663889">
    <property type="component" value="Unassembled WGS sequence"/>
</dbReference>
<comment type="similarity">
    <text evidence="3">Belongs to the peptidase S54 family.</text>
</comment>
<keyword evidence="7 9" id="KW-1133">Transmembrane helix</keyword>
<evidence type="ECO:0000313" key="12">
    <source>
        <dbReference type="Proteomes" id="UP000663889"/>
    </source>
</evidence>